<evidence type="ECO:0000256" key="5">
    <source>
        <dbReference type="ARBA" id="ARBA00023054"/>
    </source>
</evidence>
<keyword evidence="11" id="KW-0812">Transmembrane</keyword>
<dbReference type="GO" id="GO:0007288">
    <property type="term" value="P:sperm axoneme assembly"/>
    <property type="evidence" value="ECO:0007669"/>
    <property type="project" value="TreeGrafter"/>
</dbReference>
<keyword evidence="2" id="KW-0963">Cytoplasm</keyword>
<dbReference type="STRING" id="29139.ENSVURP00010032872"/>
<name>A0A4X2MFA3_VOMUR</name>
<evidence type="ECO:0000313" key="12">
    <source>
        <dbReference type="Ensembl" id="ENSVURP00010032872.1"/>
    </source>
</evidence>
<evidence type="ECO:0000256" key="6">
    <source>
        <dbReference type="ARBA" id="ARBA00023212"/>
    </source>
</evidence>
<dbReference type="Proteomes" id="UP000314987">
    <property type="component" value="Unassembled WGS sequence"/>
</dbReference>
<dbReference type="PANTHER" id="PTHR14885">
    <property type="entry name" value="CILIA- AND FLAGELLA-ASSOCIATED PROTEIN 43-RELATED"/>
    <property type="match status" value="1"/>
</dbReference>
<feature type="transmembrane region" description="Helical" evidence="11">
    <location>
        <begin position="656"/>
        <end position="680"/>
    </location>
</feature>
<feature type="transmembrane region" description="Helical" evidence="11">
    <location>
        <begin position="632"/>
        <end position="649"/>
    </location>
</feature>
<evidence type="ECO:0000256" key="4">
    <source>
        <dbReference type="ARBA" id="ARBA00022737"/>
    </source>
</evidence>
<evidence type="ECO:0000256" key="1">
    <source>
        <dbReference type="ARBA" id="ARBA00004430"/>
    </source>
</evidence>
<keyword evidence="6" id="KW-0206">Cytoskeleton</keyword>
<evidence type="ECO:0000256" key="3">
    <source>
        <dbReference type="ARBA" id="ARBA00022574"/>
    </source>
</evidence>
<keyword evidence="3" id="KW-0853">WD repeat</keyword>
<protein>
    <recommendedName>
        <fullName evidence="9">Cilia- and flagella-associated protein 43</fullName>
    </recommendedName>
</protein>
<dbReference type="SUPFAM" id="SSF50978">
    <property type="entry name" value="WD40 repeat-like"/>
    <property type="match status" value="2"/>
</dbReference>
<comment type="subcellular location">
    <subcellularLocation>
        <location evidence="1">Cytoplasm</location>
        <location evidence="1">Cytoskeleton</location>
        <location evidence="1">Cilium axoneme</location>
    </subcellularLocation>
</comment>
<dbReference type="Gene3D" id="2.130.10.10">
    <property type="entry name" value="YVTN repeat-like/Quinoprotein amine dehydrogenase"/>
    <property type="match status" value="4"/>
</dbReference>
<evidence type="ECO:0000256" key="8">
    <source>
        <dbReference type="ARBA" id="ARBA00023605"/>
    </source>
</evidence>
<dbReference type="InterPro" id="IPR036322">
    <property type="entry name" value="WD40_repeat_dom_sf"/>
</dbReference>
<evidence type="ECO:0000256" key="7">
    <source>
        <dbReference type="ARBA" id="ARBA00023273"/>
    </source>
</evidence>
<keyword evidence="11" id="KW-1133">Transmembrane helix</keyword>
<reference evidence="12" key="3">
    <citation type="submission" date="2025-09" db="UniProtKB">
        <authorList>
            <consortium name="Ensembl"/>
        </authorList>
    </citation>
    <scope>IDENTIFICATION</scope>
</reference>
<dbReference type="GO" id="GO:0005930">
    <property type="term" value="C:axoneme"/>
    <property type="evidence" value="ECO:0007669"/>
    <property type="project" value="UniProtKB-SubCell"/>
</dbReference>
<accession>A0A4X2MFA3</accession>
<dbReference type="InterPro" id="IPR015943">
    <property type="entry name" value="WD40/YVTN_repeat-like_dom_sf"/>
</dbReference>
<organism evidence="12 13">
    <name type="scientific">Vombatus ursinus</name>
    <name type="common">Common wombat</name>
    <dbReference type="NCBI Taxonomy" id="29139"/>
    <lineage>
        <taxon>Eukaryota</taxon>
        <taxon>Metazoa</taxon>
        <taxon>Chordata</taxon>
        <taxon>Craniata</taxon>
        <taxon>Vertebrata</taxon>
        <taxon>Euteleostomi</taxon>
        <taxon>Mammalia</taxon>
        <taxon>Metatheria</taxon>
        <taxon>Diprotodontia</taxon>
        <taxon>Vombatidae</taxon>
        <taxon>Vombatus</taxon>
    </lineage>
</organism>
<dbReference type="Pfam" id="PF25828">
    <property type="entry name" value="CC_Cfap43"/>
    <property type="match status" value="1"/>
</dbReference>
<keyword evidence="13" id="KW-1185">Reference proteome</keyword>
<keyword evidence="11" id="KW-0472">Membrane</keyword>
<proteinExistence type="inferred from homology"/>
<feature type="coiled-coil region" evidence="10">
    <location>
        <begin position="677"/>
        <end position="750"/>
    </location>
</feature>
<dbReference type="SMART" id="SM00320">
    <property type="entry name" value="WD40"/>
    <property type="match status" value="5"/>
</dbReference>
<dbReference type="Pfam" id="PF00400">
    <property type="entry name" value="WD40"/>
    <property type="match status" value="1"/>
</dbReference>
<dbReference type="Ensembl" id="ENSVURT00010037412.1">
    <property type="protein sequence ID" value="ENSVURP00010032872.1"/>
    <property type="gene ID" value="ENSVURG00010025058.1"/>
</dbReference>
<sequence length="823" mass="93512">MATNIPFQVVAFSDRSLKPAIYIYTFPELSRKAKLKGHAQLDYTLLGFSYCGTYLASYSAVPEYELTLWNWEKKVILCSRLQPGVEVSQMTFNPMNWHQLCLSSASALTIWNIERSDKNYNLKPKSVKLPAEDGTCIDETDGMFSYTEPKDTVYGPALLVSSIAGLVGVEAETFKPKDDLHPLVHPTVHCWNPTNELYVGCEEGHILLINAESLLVAVLSRFAEVPKDTSVNTMAFHKEGLFVAGNDGIVHSFTIKEIHYKVKDYFDVQEPVGNIIFSPDYTLLLIETIKGSVYTYTFGEEPKVKTILDAYSGNIQAIDFITPGNKYCMSVTILGEICIWLLENGSHVSKLHLRTEVNDMACCPSSLSVALGTSAGYIQFLDVTDAELPQVVHNVFLTRSSIQHVHYDQKGQYLIIGTSDGYIFILNAKPSQSFKVLGFTEINGNIVQMSTVYISEKNLVEVMVLVNTSQSERSRLEIFSLPEAILTDPDNCCDERGRLKNDIIKRRRYEINHSLTSAVLDLHNEHLYGYCSHVPYICTYGIPEKVFFCFVVLKPEIKMQSRHFGTGILCLSSHGKWLASTAKDGILSIRDINNLETFTQIHCHSYQGQGIQSLAFSLDGHSILVNGREDGTFLPSVYNFFSFLCTLFFRVILLKIYLVFILGAILAFFLSVLFVIFQAIRKEVKEFSEKKRELKQGIRALAKTIQEMLEENDLVPQIAQLKQQEFFLDVEEMKKLYAENDEEVAQLRKETEMENLAKMYLWNILKEECWDSMCVKSQGLMSFHNHLKVQNFPMKKRTPEELKELETVLQLRKLQAAELKVWV</sequence>
<evidence type="ECO:0000313" key="13">
    <source>
        <dbReference type="Proteomes" id="UP000314987"/>
    </source>
</evidence>
<dbReference type="GeneTree" id="ENSGT00530000064714"/>
<comment type="similarity">
    <text evidence="8">Belongs to the CFAP43 family.</text>
</comment>
<reference evidence="12" key="2">
    <citation type="submission" date="2025-08" db="UniProtKB">
        <authorList>
            <consortium name="Ensembl"/>
        </authorList>
    </citation>
    <scope>IDENTIFICATION</scope>
</reference>
<dbReference type="OMA" id="YQAQGIR"/>
<dbReference type="PANTHER" id="PTHR14885:SF1">
    <property type="entry name" value="CILIA- AND FLAGELLA-ASSOCIATED PROTEIN 43"/>
    <property type="match status" value="1"/>
</dbReference>
<evidence type="ECO:0000256" key="9">
    <source>
        <dbReference type="ARBA" id="ARBA00023662"/>
    </source>
</evidence>
<dbReference type="InterPro" id="IPR001680">
    <property type="entry name" value="WD40_rpt"/>
</dbReference>
<evidence type="ECO:0000256" key="11">
    <source>
        <dbReference type="SAM" id="Phobius"/>
    </source>
</evidence>
<keyword evidence="5 10" id="KW-0175">Coiled coil</keyword>
<reference evidence="13" key="1">
    <citation type="submission" date="2018-12" db="EMBL/GenBank/DDBJ databases">
        <authorList>
            <person name="Yazar S."/>
        </authorList>
    </citation>
    <scope>NUCLEOTIDE SEQUENCE [LARGE SCALE GENOMIC DNA]</scope>
</reference>
<keyword evidence="7" id="KW-0966">Cell projection</keyword>
<dbReference type="AlphaFoldDB" id="A0A4X2MFA3"/>
<evidence type="ECO:0000256" key="10">
    <source>
        <dbReference type="SAM" id="Coils"/>
    </source>
</evidence>
<evidence type="ECO:0000256" key="2">
    <source>
        <dbReference type="ARBA" id="ARBA00022490"/>
    </source>
</evidence>
<keyword evidence="4" id="KW-0677">Repeat</keyword>